<keyword evidence="3" id="KW-0804">Transcription</keyword>
<dbReference type="InterPro" id="IPR004111">
    <property type="entry name" value="Repressor_TetR_C"/>
</dbReference>
<keyword evidence="8" id="KW-1185">Reference proteome</keyword>
<evidence type="ECO:0000256" key="3">
    <source>
        <dbReference type="ARBA" id="ARBA00023163"/>
    </source>
</evidence>
<keyword evidence="1" id="KW-0805">Transcription regulation</keyword>
<dbReference type="Pfam" id="PF00440">
    <property type="entry name" value="TetR_N"/>
    <property type="match status" value="1"/>
</dbReference>
<dbReference type="PANTHER" id="PTHR30055:SF151">
    <property type="entry name" value="TRANSCRIPTIONAL REGULATORY PROTEIN"/>
    <property type="match status" value="1"/>
</dbReference>
<evidence type="ECO:0000313" key="8">
    <source>
        <dbReference type="Proteomes" id="UP000586827"/>
    </source>
</evidence>
<evidence type="ECO:0000256" key="2">
    <source>
        <dbReference type="ARBA" id="ARBA00023125"/>
    </source>
</evidence>
<reference evidence="7 8" key="1">
    <citation type="submission" date="2020-05" db="EMBL/GenBank/DDBJ databases">
        <title>MicrobeNet Type strains.</title>
        <authorList>
            <person name="Nicholson A.C."/>
        </authorList>
    </citation>
    <scope>NUCLEOTIDE SEQUENCE [LARGE SCALE GENOMIC DNA]</scope>
    <source>
        <strain evidence="7 8">JCM 3224</strain>
    </source>
</reference>
<dbReference type="RefSeq" id="WP_067517068.1">
    <property type="nucleotide sequence ID" value="NZ_JABELX010000010.1"/>
</dbReference>
<feature type="region of interest" description="Disordered" evidence="5">
    <location>
        <begin position="1"/>
        <end position="22"/>
    </location>
</feature>
<accession>A0A849CHU6</accession>
<dbReference type="AlphaFoldDB" id="A0A849CHU6"/>
<dbReference type="InterPro" id="IPR023772">
    <property type="entry name" value="DNA-bd_HTH_TetR-type_CS"/>
</dbReference>
<dbReference type="PROSITE" id="PS50977">
    <property type="entry name" value="HTH_TETR_2"/>
    <property type="match status" value="1"/>
</dbReference>
<dbReference type="PROSITE" id="PS01081">
    <property type="entry name" value="HTH_TETR_1"/>
    <property type="match status" value="1"/>
</dbReference>
<dbReference type="GO" id="GO:0045892">
    <property type="term" value="P:negative regulation of DNA-templated transcription"/>
    <property type="evidence" value="ECO:0007669"/>
    <property type="project" value="InterPro"/>
</dbReference>
<dbReference type="EMBL" id="JABELX010000010">
    <property type="protein sequence ID" value="NNH73301.1"/>
    <property type="molecule type" value="Genomic_DNA"/>
</dbReference>
<dbReference type="InterPro" id="IPR036271">
    <property type="entry name" value="Tet_transcr_reg_TetR-rel_C_sf"/>
</dbReference>
<evidence type="ECO:0000256" key="1">
    <source>
        <dbReference type="ARBA" id="ARBA00023015"/>
    </source>
</evidence>
<protein>
    <submittedName>
        <fullName evidence="7">TetR/AcrR family transcriptional regulator</fullName>
    </submittedName>
</protein>
<sequence length="244" mass="26960">MAAKAEQFPTVWARPQRQRRDTPALNREQIVTEAIGLLDSEGLDALSMRRLGTRLNAGATSLYTHVANKEELLELVVDQTFGEVELPERHTAENWRADLTSISASLRDTMLRHPWMPAVLSTAGLVYLGPNVMRLNDAWLGALEVAGFDDAVADRACNAIWAYLLGSVTIETAMLTTVARSGLSEQEWLDQVMATSVEAAKPYPRLHKRYVAAQGMSSARNRQDCVDLELGLILDGLEARRSAK</sequence>
<name>A0A849CHU6_9NOCA</name>
<gene>
    <name evidence="7" type="ORF">HLB23_26175</name>
</gene>
<proteinExistence type="predicted"/>
<dbReference type="GO" id="GO:0000976">
    <property type="term" value="F:transcription cis-regulatory region binding"/>
    <property type="evidence" value="ECO:0007669"/>
    <property type="project" value="TreeGrafter"/>
</dbReference>
<feature type="DNA-binding region" description="H-T-H motif" evidence="4">
    <location>
        <begin position="47"/>
        <end position="66"/>
    </location>
</feature>
<dbReference type="SUPFAM" id="SSF46689">
    <property type="entry name" value="Homeodomain-like"/>
    <property type="match status" value="1"/>
</dbReference>
<evidence type="ECO:0000256" key="4">
    <source>
        <dbReference type="PROSITE-ProRule" id="PRU00335"/>
    </source>
</evidence>
<dbReference type="InterPro" id="IPR009057">
    <property type="entry name" value="Homeodomain-like_sf"/>
</dbReference>
<dbReference type="PANTHER" id="PTHR30055">
    <property type="entry name" value="HTH-TYPE TRANSCRIPTIONAL REGULATOR RUTR"/>
    <property type="match status" value="1"/>
</dbReference>
<evidence type="ECO:0000313" key="7">
    <source>
        <dbReference type="EMBL" id="NNH73301.1"/>
    </source>
</evidence>
<keyword evidence="2 4" id="KW-0238">DNA-binding</keyword>
<dbReference type="Gene3D" id="1.10.357.10">
    <property type="entry name" value="Tetracycline Repressor, domain 2"/>
    <property type="match status" value="1"/>
</dbReference>
<dbReference type="InterPro" id="IPR050109">
    <property type="entry name" value="HTH-type_TetR-like_transc_reg"/>
</dbReference>
<dbReference type="SUPFAM" id="SSF48498">
    <property type="entry name" value="Tetracyclin repressor-like, C-terminal domain"/>
    <property type="match status" value="1"/>
</dbReference>
<dbReference type="Proteomes" id="UP000586827">
    <property type="component" value="Unassembled WGS sequence"/>
</dbReference>
<organism evidence="7 8">
    <name type="scientific">Nocardia uniformis</name>
    <dbReference type="NCBI Taxonomy" id="53432"/>
    <lineage>
        <taxon>Bacteria</taxon>
        <taxon>Bacillati</taxon>
        <taxon>Actinomycetota</taxon>
        <taxon>Actinomycetes</taxon>
        <taxon>Mycobacteriales</taxon>
        <taxon>Nocardiaceae</taxon>
        <taxon>Nocardia</taxon>
    </lineage>
</organism>
<dbReference type="GO" id="GO:0003700">
    <property type="term" value="F:DNA-binding transcription factor activity"/>
    <property type="evidence" value="ECO:0007669"/>
    <property type="project" value="TreeGrafter"/>
</dbReference>
<evidence type="ECO:0000256" key="5">
    <source>
        <dbReference type="SAM" id="MobiDB-lite"/>
    </source>
</evidence>
<dbReference type="Pfam" id="PF02909">
    <property type="entry name" value="TetR_C_1"/>
    <property type="match status" value="1"/>
</dbReference>
<feature type="domain" description="HTH tetR-type" evidence="6">
    <location>
        <begin position="24"/>
        <end position="84"/>
    </location>
</feature>
<comment type="caution">
    <text evidence="7">The sequence shown here is derived from an EMBL/GenBank/DDBJ whole genome shotgun (WGS) entry which is preliminary data.</text>
</comment>
<dbReference type="InterPro" id="IPR001647">
    <property type="entry name" value="HTH_TetR"/>
</dbReference>
<evidence type="ECO:0000259" key="6">
    <source>
        <dbReference type="PROSITE" id="PS50977"/>
    </source>
</evidence>
<dbReference type="Gene3D" id="1.10.10.60">
    <property type="entry name" value="Homeodomain-like"/>
    <property type="match status" value="1"/>
</dbReference>